<keyword evidence="2" id="KW-0812">Transmembrane</keyword>
<evidence type="ECO:0000313" key="3">
    <source>
        <dbReference type="EMBL" id="WFD44760.1"/>
    </source>
</evidence>
<dbReference type="Proteomes" id="UP001214628">
    <property type="component" value="Chromosome 5"/>
</dbReference>
<feature type="compositionally biased region" description="Low complexity" evidence="1">
    <location>
        <begin position="50"/>
        <end position="62"/>
    </location>
</feature>
<evidence type="ECO:0000256" key="1">
    <source>
        <dbReference type="SAM" id="MobiDB-lite"/>
    </source>
</evidence>
<feature type="region of interest" description="Disordered" evidence="1">
    <location>
        <begin position="163"/>
        <end position="182"/>
    </location>
</feature>
<dbReference type="AlphaFoldDB" id="A0AAF0JFJ2"/>
<proteinExistence type="predicted"/>
<organism evidence="3 4">
    <name type="scientific">Malassezia psittaci</name>
    <dbReference type="NCBI Taxonomy" id="1821823"/>
    <lineage>
        <taxon>Eukaryota</taxon>
        <taxon>Fungi</taxon>
        <taxon>Dikarya</taxon>
        <taxon>Basidiomycota</taxon>
        <taxon>Ustilaginomycotina</taxon>
        <taxon>Malasseziomycetes</taxon>
        <taxon>Malasseziales</taxon>
        <taxon>Malasseziaceae</taxon>
        <taxon>Malassezia</taxon>
    </lineage>
</organism>
<sequence length="282" mass="30972">MYTRISAGQGSLRKSTRVVLTGVVCGLMSSFVDAQDTHSHSKASRHLAHNTTSSNRSTSVTRNKGKSTSKQQPGVMSPSNKLFPLMVVVIVLACFGAIAMLALLGRRMLRRSNAQVEPEAIPPSNDIPEKRAKLRHATSWESDATLCDDDVKEEKLIRPPLRPMMSSVSRGTQGRFGSFSSTRSNTMLSECAPELPDKSEITRETRERVLQNRASVCSTDSGNTLYSLYDQVEKDQADALRENDLAKPCVTHAKKGWSIRPSNLESIEDVSVDLPAPRTLLS</sequence>
<protein>
    <recommendedName>
        <fullName evidence="5">Transmembrane protein</fullName>
    </recommendedName>
</protein>
<evidence type="ECO:0008006" key="5">
    <source>
        <dbReference type="Google" id="ProtNLM"/>
    </source>
</evidence>
<dbReference type="EMBL" id="CP118379">
    <property type="protein sequence ID" value="WFD44760.1"/>
    <property type="molecule type" value="Genomic_DNA"/>
</dbReference>
<gene>
    <name evidence="3" type="ORF">MPSI1_003431</name>
</gene>
<keyword evidence="2" id="KW-0472">Membrane</keyword>
<feature type="transmembrane region" description="Helical" evidence="2">
    <location>
        <begin position="82"/>
        <end position="104"/>
    </location>
</feature>
<accession>A0AAF0JFJ2</accession>
<evidence type="ECO:0000256" key="2">
    <source>
        <dbReference type="SAM" id="Phobius"/>
    </source>
</evidence>
<reference evidence="3" key="1">
    <citation type="submission" date="2023-02" db="EMBL/GenBank/DDBJ databases">
        <title>Mating type loci evolution in Malassezia.</title>
        <authorList>
            <person name="Coelho M.A."/>
        </authorList>
    </citation>
    <scope>NUCLEOTIDE SEQUENCE</scope>
    <source>
        <strain evidence="3">CBS 14136</strain>
    </source>
</reference>
<keyword evidence="4" id="KW-1185">Reference proteome</keyword>
<feature type="compositionally biased region" description="Polar residues" evidence="1">
    <location>
        <begin position="66"/>
        <end position="77"/>
    </location>
</feature>
<feature type="region of interest" description="Disordered" evidence="1">
    <location>
        <begin position="38"/>
        <end position="77"/>
    </location>
</feature>
<keyword evidence="2" id="KW-1133">Transmembrane helix</keyword>
<name>A0AAF0JFJ2_9BASI</name>
<evidence type="ECO:0000313" key="4">
    <source>
        <dbReference type="Proteomes" id="UP001214628"/>
    </source>
</evidence>